<reference evidence="1 2" key="1">
    <citation type="journal article" date="2012" name="Science">
        <title>The Paleozoic origin of enzymatic lignin decomposition reconstructed from 31 fungal genomes.</title>
        <authorList>
            <person name="Floudas D."/>
            <person name="Binder M."/>
            <person name="Riley R."/>
            <person name="Barry K."/>
            <person name="Blanchette R.A."/>
            <person name="Henrissat B."/>
            <person name="Martinez A.T."/>
            <person name="Otillar R."/>
            <person name="Spatafora J.W."/>
            <person name="Yadav J.S."/>
            <person name="Aerts A."/>
            <person name="Benoit I."/>
            <person name="Boyd A."/>
            <person name="Carlson A."/>
            <person name="Copeland A."/>
            <person name="Coutinho P.M."/>
            <person name="de Vries R.P."/>
            <person name="Ferreira P."/>
            <person name="Findley K."/>
            <person name="Foster B."/>
            <person name="Gaskell J."/>
            <person name="Glotzer D."/>
            <person name="Gorecki P."/>
            <person name="Heitman J."/>
            <person name="Hesse C."/>
            <person name="Hori C."/>
            <person name="Igarashi K."/>
            <person name="Jurgens J.A."/>
            <person name="Kallen N."/>
            <person name="Kersten P."/>
            <person name="Kohler A."/>
            <person name="Kuees U."/>
            <person name="Kumar T.K.A."/>
            <person name="Kuo A."/>
            <person name="LaButti K."/>
            <person name="Larrondo L.F."/>
            <person name="Lindquist E."/>
            <person name="Ling A."/>
            <person name="Lombard V."/>
            <person name="Lucas S."/>
            <person name="Lundell T."/>
            <person name="Martin R."/>
            <person name="McLaughlin D.J."/>
            <person name="Morgenstern I."/>
            <person name="Morin E."/>
            <person name="Murat C."/>
            <person name="Nagy L.G."/>
            <person name="Nolan M."/>
            <person name="Ohm R.A."/>
            <person name="Patyshakuliyeva A."/>
            <person name="Rokas A."/>
            <person name="Ruiz-Duenas F.J."/>
            <person name="Sabat G."/>
            <person name="Salamov A."/>
            <person name="Samejima M."/>
            <person name="Schmutz J."/>
            <person name="Slot J.C."/>
            <person name="St John F."/>
            <person name="Stenlid J."/>
            <person name="Sun H."/>
            <person name="Sun S."/>
            <person name="Syed K."/>
            <person name="Tsang A."/>
            <person name="Wiebenga A."/>
            <person name="Young D."/>
            <person name="Pisabarro A."/>
            <person name="Eastwood D.C."/>
            <person name="Martin F."/>
            <person name="Cullen D."/>
            <person name="Grigoriev I.V."/>
            <person name="Hibbett D.S."/>
        </authorList>
    </citation>
    <scope>NUCLEOTIDE SEQUENCE [LARGE SCALE GENOMIC DNA]</scope>
    <source>
        <strain evidence="1 2">MD-104</strain>
    </source>
</reference>
<evidence type="ECO:0000313" key="2">
    <source>
        <dbReference type="Proteomes" id="UP000218811"/>
    </source>
</evidence>
<dbReference type="AlphaFoldDB" id="A0A2H3JVM1"/>
<dbReference type="Proteomes" id="UP000218811">
    <property type="component" value="Unassembled WGS sequence"/>
</dbReference>
<organism evidence="1 2">
    <name type="scientific">Wolfiporia cocos (strain MD-104)</name>
    <name type="common">Brown rot fungus</name>
    <dbReference type="NCBI Taxonomy" id="742152"/>
    <lineage>
        <taxon>Eukaryota</taxon>
        <taxon>Fungi</taxon>
        <taxon>Dikarya</taxon>
        <taxon>Basidiomycota</taxon>
        <taxon>Agaricomycotina</taxon>
        <taxon>Agaricomycetes</taxon>
        <taxon>Polyporales</taxon>
        <taxon>Phaeolaceae</taxon>
        <taxon>Wolfiporia</taxon>
    </lineage>
</organism>
<protein>
    <recommendedName>
        <fullName evidence="3">F-box domain-containing protein</fullName>
    </recommendedName>
</protein>
<dbReference type="OrthoDB" id="2753329at2759"/>
<accession>A0A2H3JVM1</accession>
<sequence>METKHLPSSLASRYLNSAPPISIPQQEAIKIRNDRRDERAAHSAFDIEARLLREIEWRPSREWRALLPSRQDAALPQFYSETAASRIPIEIWDKILGYLANEQETLGIAEEGSAPEEGKQRSRAENQRSLAHVGTFAAMFASGQLPRVSSLHIQAGEWTPGAIAQSVFLHLSAFHSITHLELSGITLPSIAVLLRLVCAFDRLESLRIVGLQLLDRRVPPASRRWAPSPNFKRCIFHILNWPDEVRTLDPHGELETSGGSETVLFLSNAVSCSDLKQLLHHAGKALYTFSISPLQSLSGGDSRSIQPLRVPDVNLSRNVSLRTLGIAISGENMPPALLEKVGTYDVIQRMISSTCPTVLEKITIVVWLNLSAASPLIMSHVLLALRRAVCPHHPLAPERYTSMKLVELQFLKADRTLKMQMEADWDRLVPIWFPSFYSREIIK</sequence>
<proteinExistence type="predicted"/>
<name>A0A2H3JVM1_WOLCO</name>
<gene>
    <name evidence="1" type="ORF">WOLCODRAFT_154080</name>
</gene>
<evidence type="ECO:0000313" key="1">
    <source>
        <dbReference type="EMBL" id="PCH44033.1"/>
    </source>
</evidence>
<dbReference type="EMBL" id="KB468157">
    <property type="protein sequence ID" value="PCH44033.1"/>
    <property type="molecule type" value="Genomic_DNA"/>
</dbReference>
<keyword evidence="2" id="KW-1185">Reference proteome</keyword>
<evidence type="ECO:0008006" key="3">
    <source>
        <dbReference type="Google" id="ProtNLM"/>
    </source>
</evidence>